<dbReference type="Proteomes" id="UP000184436">
    <property type="component" value="Unassembled WGS sequence"/>
</dbReference>
<gene>
    <name evidence="1" type="ORF">SAMN05444349_11522</name>
</gene>
<proteinExistence type="predicted"/>
<accession>A0A1M5ADE5</accession>
<dbReference type="STRING" id="871325.SAMN05444349_11522"/>
<sequence>MELDKFRAVFNLTKHFVSLWNGGSSYSGKPDFYSYLITDKNKYKPGETVRFKSYALSRYKRALRQELSLWLRTGGQHPFKKIRSVNPYHPRGFAGKFQLVDSLELKLGQRYSMQFRDARERVVATTEFVYEDYELSGNKLQLNLESHTHYFPNKSRLNICATEVNGLPLRETVVDVTVRRQEVLKSYSELLELPDTLMAMQVELDALGKATVDIPSNLFGASNCVYNVEVVLYTLDNQRLEQRSEATFYHSCYEIRNTIQGDTLCLSLFDLEEERLMEALLDYGGKKKKKIHLPFPAGCSYDSKPVYTSGCEVYREYFKEKTVIFSERLPIGTYRFNIPLLPRYTGKYTLNPAKVELMFFPVINANNSKKGI</sequence>
<dbReference type="EMBL" id="FQVD01000015">
    <property type="protein sequence ID" value="SHF28288.1"/>
    <property type="molecule type" value="Genomic_DNA"/>
</dbReference>
<dbReference type="RefSeq" id="WP_033886645.1">
    <property type="nucleotide sequence ID" value="NZ_FQVD01000015.1"/>
</dbReference>
<dbReference type="Gene3D" id="2.60.40.1930">
    <property type="match status" value="1"/>
</dbReference>
<protein>
    <submittedName>
        <fullName evidence="1">Uncharacterized protein</fullName>
    </submittedName>
</protein>
<evidence type="ECO:0000313" key="2">
    <source>
        <dbReference type="Proteomes" id="UP000184436"/>
    </source>
</evidence>
<organism evidence="1 2">
    <name type="scientific">Bacteroides faecichinchillae</name>
    <dbReference type="NCBI Taxonomy" id="871325"/>
    <lineage>
        <taxon>Bacteria</taxon>
        <taxon>Pseudomonadati</taxon>
        <taxon>Bacteroidota</taxon>
        <taxon>Bacteroidia</taxon>
        <taxon>Bacteroidales</taxon>
        <taxon>Bacteroidaceae</taxon>
        <taxon>Bacteroides</taxon>
    </lineage>
</organism>
<keyword evidence="2" id="KW-1185">Reference proteome</keyword>
<evidence type="ECO:0000313" key="1">
    <source>
        <dbReference type="EMBL" id="SHF28288.1"/>
    </source>
</evidence>
<dbReference type="AlphaFoldDB" id="A0A1M5ADE5"/>
<dbReference type="OrthoDB" id="9767116at2"/>
<reference evidence="1 2" key="1">
    <citation type="submission" date="2016-11" db="EMBL/GenBank/DDBJ databases">
        <authorList>
            <person name="Jaros S."/>
            <person name="Januszkiewicz K."/>
            <person name="Wedrychowicz H."/>
        </authorList>
    </citation>
    <scope>NUCLEOTIDE SEQUENCE [LARGE SCALE GENOMIC DNA]</scope>
    <source>
        <strain evidence="1 2">DSM 26883</strain>
    </source>
</reference>
<name>A0A1M5ADE5_9BACE</name>